<dbReference type="Pfam" id="PF13566">
    <property type="entry name" value="DUF4130"/>
    <property type="match status" value="1"/>
</dbReference>
<dbReference type="InterPro" id="IPR025404">
    <property type="entry name" value="DUF4130"/>
</dbReference>
<sequence length="286" mass="33862">MVSFRTNVRNLDFSVRNSFERAAKTKFKRMNASTTLIYDGSFNGFLTAVFVAFDEKINVVDIQRNGQCQNGLFSDTETIFTHVEKAKRVWNGIKGKSHNAISNVYFAFLSETEGVEMMLYTYIQKLMRTQTGKHLDYSDSTVLHISQLARKVGREKHRMEAFVRFQLTKDNIYFANIEPDFDVLPLISKHFRDRYADQQWLIYDVKRKYGIYYDLNHVEMVSLDLREVHFNKIHKSDAFLSEEYDYQTLWNDYFKSTGIKSRINPKLHTQHVPKRYWKYLSEKKAS</sequence>
<proteinExistence type="predicted"/>
<gene>
    <name evidence="2" type="ORF">SAMN04487891_108182</name>
    <name evidence="3" type="ORF">SAMN05216293_3185</name>
</gene>
<dbReference type="EMBL" id="FOKU01000008">
    <property type="protein sequence ID" value="SFC29966.1"/>
    <property type="molecule type" value="Genomic_DNA"/>
</dbReference>
<dbReference type="NCBIfam" id="TIGR03915">
    <property type="entry name" value="SAM_7_link_chp"/>
    <property type="match status" value="1"/>
</dbReference>
<evidence type="ECO:0000313" key="5">
    <source>
        <dbReference type="Proteomes" id="UP000198940"/>
    </source>
</evidence>
<protein>
    <submittedName>
        <fullName evidence="3">Probable DNA metabolism protein</fullName>
    </submittedName>
</protein>
<evidence type="ECO:0000313" key="3">
    <source>
        <dbReference type="EMBL" id="SHL32103.1"/>
    </source>
</evidence>
<name>A0A1M6ZP34_9FLAO</name>
<evidence type="ECO:0000313" key="2">
    <source>
        <dbReference type="EMBL" id="SFC29966.1"/>
    </source>
</evidence>
<dbReference type="AlphaFoldDB" id="A0A1M6ZP34"/>
<dbReference type="EMBL" id="FRAT01000009">
    <property type="protein sequence ID" value="SHL32103.1"/>
    <property type="molecule type" value="Genomic_DNA"/>
</dbReference>
<dbReference type="Proteomes" id="UP000198940">
    <property type="component" value="Unassembled WGS sequence"/>
</dbReference>
<comment type="caution">
    <text evidence="3">The sequence shown here is derived from an EMBL/GenBank/DDBJ whole genome shotgun (WGS) entry which is preliminary data.</text>
</comment>
<reference evidence="3 4" key="1">
    <citation type="submission" date="2016-11" db="EMBL/GenBank/DDBJ databases">
        <authorList>
            <person name="Varghese N."/>
            <person name="Submissions S."/>
        </authorList>
    </citation>
    <scope>NUCLEOTIDE SEQUENCE [LARGE SCALE GENOMIC DNA]</scope>
    <source>
        <strain evidence="3 4">CGMCC 1.12174</strain>
        <strain evidence="2 5">DSM 26351</strain>
    </source>
</reference>
<evidence type="ECO:0000313" key="4">
    <source>
        <dbReference type="Proteomes" id="UP000184031"/>
    </source>
</evidence>
<keyword evidence="5" id="KW-1185">Reference proteome</keyword>
<evidence type="ECO:0000259" key="1">
    <source>
        <dbReference type="Pfam" id="PF13566"/>
    </source>
</evidence>
<dbReference type="Proteomes" id="UP000184031">
    <property type="component" value="Unassembled WGS sequence"/>
</dbReference>
<dbReference type="STRING" id="1055723.SAMN05216293_3185"/>
<dbReference type="InterPro" id="IPR023875">
    <property type="entry name" value="DNA_repair_put"/>
</dbReference>
<accession>A0A1M6ZP34</accession>
<organism evidence="3 4">
    <name type="scientific">Flagellimonas taeanensis</name>
    <dbReference type="NCBI Taxonomy" id="1005926"/>
    <lineage>
        <taxon>Bacteria</taxon>
        <taxon>Pseudomonadati</taxon>
        <taxon>Bacteroidota</taxon>
        <taxon>Flavobacteriia</taxon>
        <taxon>Flavobacteriales</taxon>
        <taxon>Flavobacteriaceae</taxon>
        <taxon>Flagellimonas</taxon>
    </lineage>
</organism>
<feature type="domain" description="DUF4130" evidence="1">
    <location>
        <begin position="115"/>
        <end position="282"/>
    </location>
</feature>